<feature type="compositionally biased region" description="Low complexity" evidence="1">
    <location>
        <begin position="99"/>
        <end position="114"/>
    </location>
</feature>
<name>A0ABN9PI20_9DINO</name>
<protein>
    <submittedName>
        <fullName evidence="2">Uncharacterized protein</fullName>
    </submittedName>
</protein>
<evidence type="ECO:0000256" key="1">
    <source>
        <dbReference type="SAM" id="MobiDB-lite"/>
    </source>
</evidence>
<reference evidence="2" key="1">
    <citation type="submission" date="2023-10" db="EMBL/GenBank/DDBJ databases">
        <authorList>
            <person name="Chen Y."/>
            <person name="Shah S."/>
            <person name="Dougan E. K."/>
            <person name="Thang M."/>
            <person name="Chan C."/>
        </authorList>
    </citation>
    <scope>NUCLEOTIDE SEQUENCE [LARGE SCALE GENOMIC DNA]</scope>
</reference>
<proteinExistence type="predicted"/>
<organism evidence="2 3">
    <name type="scientific">Prorocentrum cordatum</name>
    <dbReference type="NCBI Taxonomy" id="2364126"/>
    <lineage>
        <taxon>Eukaryota</taxon>
        <taxon>Sar</taxon>
        <taxon>Alveolata</taxon>
        <taxon>Dinophyceae</taxon>
        <taxon>Prorocentrales</taxon>
        <taxon>Prorocentraceae</taxon>
        <taxon>Prorocentrum</taxon>
    </lineage>
</organism>
<evidence type="ECO:0000313" key="3">
    <source>
        <dbReference type="Proteomes" id="UP001189429"/>
    </source>
</evidence>
<accession>A0ABN9PI20</accession>
<gene>
    <name evidence="2" type="ORF">PCOR1329_LOCUS2112</name>
</gene>
<dbReference type="Proteomes" id="UP001189429">
    <property type="component" value="Unassembled WGS sequence"/>
</dbReference>
<sequence length="114" mass="12734">MRGPMPHGKELLAWPAAKVHLYTLEAAHVKNAVGRERIRRNKDALRELRCLQDRDPGGPPRWRVWHAREARRRGGRRGWVGVAQAGGRPPRHDRGGPVRGAARRGALPGLAARL</sequence>
<keyword evidence="3" id="KW-1185">Reference proteome</keyword>
<feature type="region of interest" description="Disordered" evidence="1">
    <location>
        <begin position="75"/>
        <end position="114"/>
    </location>
</feature>
<dbReference type="EMBL" id="CAUYUJ010000525">
    <property type="protein sequence ID" value="CAK0791056.1"/>
    <property type="molecule type" value="Genomic_DNA"/>
</dbReference>
<feature type="compositionally biased region" description="Low complexity" evidence="1">
    <location>
        <begin position="79"/>
        <end position="88"/>
    </location>
</feature>
<evidence type="ECO:0000313" key="2">
    <source>
        <dbReference type="EMBL" id="CAK0791056.1"/>
    </source>
</evidence>
<comment type="caution">
    <text evidence="2">The sequence shown here is derived from an EMBL/GenBank/DDBJ whole genome shotgun (WGS) entry which is preliminary data.</text>
</comment>